<organism evidence="2 3">
    <name type="scientific">Nocardia ninae NBRC 108245</name>
    <dbReference type="NCBI Taxonomy" id="1210091"/>
    <lineage>
        <taxon>Bacteria</taxon>
        <taxon>Bacillati</taxon>
        <taxon>Actinomycetota</taxon>
        <taxon>Actinomycetes</taxon>
        <taxon>Mycobacteriales</taxon>
        <taxon>Nocardiaceae</taxon>
        <taxon>Nocardia</taxon>
    </lineage>
</organism>
<evidence type="ECO:0000256" key="1">
    <source>
        <dbReference type="SAM" id="MobiDB-lite"/>
    </source>
</evidence>
<evidence type="ECO:0000313" key="2">
    <source>
        <dbReference type="EMBL" id="GEM44255.1"/>
    </source>
</evidence>
<keyword evidence="3" id="KW-1185">Reference proteome</keyword>
<reference evidence="2 3" key="1">
    <citation type="submission" date="2019-07" db="EMBL/GenBank/DDBJ databases">
        <title>Whole genome shotgun sequence of Nocardia ninae NBRC 108245.</title>
        <authorList>
            <person name="Hosoyama A."/>
            <person name="Uohara A."/>
            <person name="Ohji S."/>
            <person name="Ichikawa N."/>
        </authorList>
    </citation>
    <scope>NUCLEOTIDE SEQUENCE [LARGE SCALE GENOMIC DNA]</scope>
    <source>
        <strain evidence="2 3">NBRC 108245</strain>
    </source>
</reference>
<dbReference type="PANTHER" id="PTHR34387:SF1">
    <property type="entry name" value="PERIPLASMIC IMMUNOGENIC PROTEIN"/>
    <property type="match status" value="1"/>
</dbReference>
<dbReference type="RefSeq" id="WP_371865858.1">
    <property type="nucleotide sequence ID" value="NZ_BJXA01000150.1"/>
</dbReference>
<dbReference type="Gene3D" id="3.30.70.2970">
    <property type="entry name" value="Protein of unknown function (DUF541), domain 2"/>
    <property type="match status" value="1"/>
</dbReference>
<sequence length="238" mass="24560">MRRMTRWSAAGAAMAIGAVLVTGCGTDDAGPERHVTVVGSGQVRGAPDILNADLGVEVTAETVSAAIARANDKAKAMTDAVVGAGATREDVRTTDVSIQPQYSGGPNGGDTVIGYRATNSVRVVVRDLTKASGVLDSAIKAGGNETRLRSVSFAIDDNSQLLADARARAFADAKARAEQYAVLAGVQLTEVDTITEASSHDDDSASKMSAQDAAPQSVPLEPGTQTVTFTVKVTWGLR</sequence>
<dbReference type="PROSITE" id="PS51257">
    <property type="entry name" value="PROKAR_LIPOPROTEIN"/>
    <property type="match status" value="1"/>
</dbReference>
<name>A0A511MUH7_9NOCA</name>
<accession>A0A511MUH7</accession>
<keyword evidence="2" id="KW-0449">Lipoprotein</keyword>
<dbReference type="EMBL" id="BJXA01000150">
    <property type="protein sequence ID" value="GEM44255.1"/>
    <property type="molecule type" value="Genomic_DNA"/>
</dbReference>
<comment type="caution">
    <text evidence="2">The sequence shown here is derived from an EMBL/GenBank/DDBJ whole genome shotgun (WGS) entry which is preliminary data.</text>
</comment>
<proteinExistence type="predicted"/>
<dbReference type="InterPro" id="IPR052022">
    <property type="entry name" value="26kDa_periplasmic_antigen"/>
</dbReference>
<protein>
    <submittedName>
        <fullName evidence="2">Putative conserved lipoprotein LpqG</fullName>
    </submittedName>
</protein>
<dbReference type="Gene3D" id="3.30.110.170">
    <property type="entry name" value="Protein of unknown function (DUF541), domain 1"/>
    <property type="match status" value="1"/>
</dbReference>
<dbReference type="Proteomes" id="UP000321424">
    <property type="component" value="Unassembled WGS sequence"/>
</dbReference>
<dbReference type="Pfam" id="PF04402">
    <property type="entry name" value="SIMPL"/>
    <property type="match status" value="1"/>
</dbReference>
<dbReference type="AlphaFoldDB" id="A0A511MUH7"/>
<evidence type="ECO:0000313" key="3">
    <source>
        <dbReference type="Proteomes" id="UP000321424"/>
    </source>
</evidence>
<dbReference type="GO" id="GO:0006974">
    <property type="term" value="P:DNA damage response"/>
    <property type="evidence" value="ECO:0007669"/>
    <property type="project" value="TreeGrafter"/>
</dbReference>
<dbReference type="InterPro" id="IPR007497">
    <property type="entry name" value="SIMPL/DUF541"/>
</dbReference>
<feature type="region of interest" description="Disordered" evidence="1">
    <location>
        <begin position="196"/>
        <end position="222"/>
    </location>
</feature>
<gene>
    <name evidence="2" type="ORF">NN4_87740</name>
</gene>
<dbReference type="PANTHER" id="PTHR34387">
    <property type="entry name" value="SLR1258 PROTEIN"/>
    <property type="match status" value="1"/>
</dbReference>